<keyword evidence="1" id="KW-1133">Transmembrane helix</keyword>
<keyword evidence="1" id="KW-0472">Membrane</keyword>
<accession>A0A8G0LK02</accession>
<sequence>MVLALDMAASGSGETSLIYDDERILSELALTIVLGVLLMVVLFVQATSNKIQNLPEVGRDNQLALPSYSPFLVSSCSIPNVTYTIERERGVAVQEKGRTVSKTCLDFW</sequence>
<dbReference type="Proteomes" id="UP000826661">
    <property type="component" value="Chromosome V"/>
</dbReference>
<protein>
    <submittedName>
        <fullName evidence="2">Uncharacterized protein</fullName>
    </submittedName>
</protein>
<dbReference type="AlphaFoldDB" id="A0A8G0LK02"/>
<name>A0A8G0LK02_9HYPO</name>
<feature type="transmembrane region" description="Helical" evidence="1">
    <location>
        <begin position="24"/>
        <end position="44"/>
    </location>
</feature>
<evidence type="ECO:0000256" key="1">
    <source>
        <dbReference type="SAM" id="Phobius"/>
    </source>
</evidence>
<organism evidence="2 3">
    <name type="scientific">Trichoderma simmonsii</name>
    <dbReference type="NCBI Taxonomy" id="1491479"/>
    <lineage>
        <taxon>Eukaryota</taxon>
        <taxon>Fungi</taxon>
        <taxon>Dikarya</taxon>
        <taxon>Ascomycota</taxon>
        <taxon>Pezizomycotina</taxon>
        <taxon>Sordariomycetes</taxon>
        <taxon>Hypocreomycetidae</taxon>
        <taxon>Hypocreales</taxon>
        <taxon>Hypocreaceae</taxon>
        <taxon>Trichoderma</taxon>
    </lineage>
</organism>
<evidence type="ECO:0000313" key="2">
    <source>
        <dbReference type="EMBL" id="QYT02734.1"/>
    </source>
</evidence>
<evidence type="ECO:0000313" key="3">
    <source>
        <dbReference type="Proteomes" id="UP000826661"/>
    </source>
</evidence>
<reference evidence="2 3" key="1">
    <citation type="journal article" date="2021" name="BMC Genomics">
        <title>Telomere-to-telomere genome assembly of asparaginase-producing Trichoderma simmonsii.</title>
        <authorList>
            <person name="Chung D."/>
            <person name="Kwon Y.M."/>
            <person name="Yang Y."/>
        </authorList>
    </citation>
    <scope>NUCLEOTIDE SEQUENCE [LARGE SCALE GENOMIC DNA]</scope>
    <source>
        <strain evidence="2 3">GH-Sj1</strain>
    </source>
</reference>
<keyword evidence="1" id="KW-0812">Transmembrane</keyword>
<gene>
    <name evidence="2" type="ORF">H0G86_009728</name>
</gene>
<keyword evidence="3" id="KW-1185">Reference proteome</keyword>
<proteinExistence type="predicted"/>
<dbReference type="EMBL" id="CP075868">
    <property type="protein sequence ID" value="QYT02734.1"/>
    <property type="molecule type" value="Genomic_DNA"/>
</dbReference>